<keyword evidence="2" id="KW-0812">Transmembrane</keyword>
<feature type="domain" description="DUF6534" evidence="3">
    <location>
        <begin position="172"/>
        <end position="258"/>
    </location>
</feature>
<feature type="transmembrane region" description="Helical" evidence="2">
    <location>
        <begin position="123"/>
        <end position="147"/>
    </location>
</feature>
<gene>
    <name evidence="4" type="ORF">SCHPADRAFT_345517</name>
</gene>
<feature type="transmembrane region" description="Helical" evidence="2">
    <location>
        <begin position="209"/>
        <end position="228"/>
    </location>
</feature>
<dbReference type="PANTHER" id="PTHR40465">
    <property type="entry name" value="CHROMOSOME 1, WHOLE GENOME SHOTGUN SEQUENCE"/>
    <property type="match status" value="1"/>
</dbReference>
<dbReference type="EMBL" id="KQ085954">
    <property type="protein sequence ID" value="KLO13766.1"/>
    <property type="molecule type" value="Genomic_DNA"/>
</dbReference>
<dbReference type="AlphaFoldDB" id="A0A0H2SA67"/>
<evidence type="ECO:0000259" key="3">
    <source>
        <dbReference type="Pfam" id="PF20152"/>
    </source>
</evidence>
<dbReference type="PANTHER" id="PTHR40465:SF1">
    <property type="entry name" value="DUF6534 DOMAIN-CONTAINING PROTEIN"/>
    <property type="match status" value="1"/>
</dbReference>
<proteinExistence type="predicted"/>
<evidence type="ECO:0000256" key="2">
    <source>
        <dbReference type="SAM" id="Phobius"/>
    </source>
</evidence>
<protein>
    <recommendedName>
        <fullName evidence="3">DUF6534 domain-containing protein</fullName>
    </recommendedName>
</protein>
<dbReference type="STRING" id="27342.A0A0H2SA67"/>
<name>A0A0H2SA67_9AGAM</name>
<evidence type="ECO:0000313" key="5">
    <source>
        <dbReference type="Proteomes" id="UP000053477"/>
    </source>
</evidence>
<feature type="transmembrane region" description="Helical" evidence="2">
    <location>
        <begin position="96"/>
        <end position="116"/>
    </location>
</feature>
<keyword evidence="5" id="KW-1185">Reference proteome</keyword>
<reference evidence="4 5" key="1">
    <citation type="submission" date="2015-04" db="EMBL/GenBank/DDBJ databases">
        <title>Complete genome sequence of Schizopora paradoxa KUC8140, a cosmopolitan wood degrader in East Asia.</title>
        <authorList>
            <consortium name="DOE Joint Genome Institute"/>
            <person name="Min B."/>
            <person name="Park H."/>
            <person name="Jang Y."/>
            <person name="Kim J.-J."/>
            <person name="Kim K.H."/>
            <person name="Pangilinan J."/>
            <person name="Lipzen A."/>
            <person name="Riley R."/>
            <person name="Grigoriev I.V."/>
            <person name="Spatafora J.W."/>
            <person name="Choi I.-G."/>
        </authorList>
    </citation>
    <scope>NUCLEOTIDE SEQUENCE [LARGE SCALE GENOMIC DNA]</scope>
    <source>
        <strain evidence="4 5">KUC8140</strain>
    </source>
</reference>
<sequence>MASPGTAIDLSSSYGVAYWGFIVSAVLYGCIIVQGYIYFSCYPKDSWLLKSFVATMIILDGGITVLAAESFNYLLIKKYGDASVLLVMNDAILSEYILTWLVVTASQIFYASRVYIVNKKFWYIPAMIGLLALGSQAAIIVLFVKLFREHRLVENLAKREFVVLSCLTGGMSSAADIISTGAMCYFLASHRTGFRKTKQLIKMLIFYSVNRGVMVTVCQIAILVTFALKPTGLWWLPPHLCLSKFHVITLVALLNARSKMRPHRDDNVLSIMATDRTSMRHSRFKDKLSGPRFALRTSPKHEERVMPSEPSSSIFSYHYALSRSSDRSETSITNIESEERSEHQAQNVV</sequence>
<keyword evidence="2" id="KW-1133">Transmembrane helix</keyword>
<evidence type="ECO:0000256" key="1">
    <source>
        <dbReference type="SAM" id="MobiDB-lite"/>
    </source>
</evidence>
<feature type="transmembrane region" description="Helical" evidence="2">
    <location>
        <begin position="51"/>
        <end position="76"/>
    </location>
</feature>
<dbReference type="InterPro" id="IPR045339">
    <property type="entry name" value="DUF6534"/>
</dbReference>
<feature type="transmembrane region" description="Helical" evidence="2">
    <location>
        <begin position="16"/>
        <end position="39"/>
    </location>
</feature>
<accession>A0A0H2SA67</accession>
<keyword evidence="2" id="KW-0472">Membrane</keyword>
<evidence type="ECO:0000313" key="4">
    <source>
        <dbReference type="EMBL" id="KLO13766.1"/>
    </source>
</evidence>
<organism evidence="4 5">
    <name type="scientific">Schizopora paradoxa</name>
    <dbReference type="NCBI Taxonomy" id="27342"/>
    <lineage>
        <taxon>Eukaryota</taxon>
        <taxon>Fungi</taxon>
        <taxon>Dikarya</taxon>
        <taxon>Basidiomycota</taxon>
        <taxon>Agaricomycotina</taxon>
        <taxon>Agaricomycetes</taxon>
        <taxon>Hymenochaetales</taxon>
        <taxon>Schizoporaceae</taxon>
        <taxon>Schizopora</taxon>
    </lineage>
</organism>
<dbReference type="Proteomes" id="UP000053477">
    <property type="component" value="Unassembled WGS sequence"/>
</dbReference>
<dbReference type="OrthoDB" id="3214861at2759"/>
<feature type="region of interest" description="Disordered" evidence="1">
    <location>
        <begin position="326"/>
        <end position="349"/>
    </location>
</feature>
<feature type="transmembrane region" description="Helical" evidence="2">
    <location>
        <begin position="234"/>
        <end position="254"/>
    </location>
</feature>
<dbReference type="Pfam" id="PF20152">
    <property type="entry name" value="DUF6534"/>
    <property type="match status" value="1"/>
</dbReference>
<feature type="transmembrane region" description="Helical" evidence="2">
    <location>
        <begin position="167"/>
        <end position="188"/>
    </location>
</feature>
<dbReference type="InParanoid" id="A0A0H2SA67"/>